<evidence type="ECO:0000313" key="1">
    <source>
        <dbReference type="EMBL" id="EDM27150.1"/>
    </source>
</evidence>
<proteinExistence type="predicted"/>
<reference evidence="1 2" key="1">
    <citation type="journal article" date="2010" name="J. Bacteriol.">
        <title>Genome sequence of Lentisphaera araneosa HTCC2155T, the type species of the order Lentisphaerales in the phylum Lentisphaerae.</title>
        <authorList>
            <person name="Thrash J.C."/>
            <person name="Cho J.C."/>
            <person name="Vergin K.L."/>
            <person name="Morris R.M."/>
            <person name="Giovannoni S.J."/>
        </authorList>
    </citation>
    <scope>NUCLEOTIDE SEQUENCE [LARGE SCALE GENOMIC DNA]</scope>
    <source>
        <strain evidence="1 2">HTCC2155</strain>
    </source>
</reference>
<sequence length="300" mass="34545">MIQINNKLIPVGENGQIISLDLGDYKPVLESSFKKCGFHDSFIIDDILLAMSFFAKNKLVEKDDLDDLLFRVLIDNGLTDVAAHFRESCNKEAPILSERIKNKLLDLDEAFDQKLHERIEQRIDGAAYAKDDVSDAFIHALCLEELRLSKIEKRPYRLGEGLLIPNQSFRAVLNLSADQVDWNTQHLQIDSGGYLFQSIHIEVYLDEISKSLSMPPLVDLAFYDHIEDLFDKSSNYLQKAIGDYLKAGGEYDYLSIKVRTVRDKKLRKDFKKAFSRDFERILKEKYQAFSDLGQVIFHLD</sequence>
<organism evidence="1 2">
    <name type="scientific">Lentisphaera araneosa HTCC2155</name>
    <dbReference type="NCBI Taxonomy" id="313628"/>
    <lineage>
        <taxon>Bacteria</taxon>
        <taxon>Pseudomonadati</taxon>
        <taxon>Lentisphaerota</taxon>
        <taxon>Lentisphaeria</taxon>
        <taxon>Lentisphaerales</taxon>
        <taxon>Lentisphaeraceae</taxon>
        <taxon>Lentisphaera</taxon>
    </lineage>
</organism>
<dbReference type="STRING" id="313628.LNTAR_15812"/>
<dbReference type="Proteomes" id="UP000004947">
    <property type="component" value="Unassembled WGS sequence"/>
</dbReference>
<gene>
    <name evidence="1" type="ORF">LNTAR_15812</name>
</gene>
<comment type="caution">
    <text evidence="1">The sequence shown here is derived from an EMBL/GenBank/DDBJ whole genome shotgun (WGS) entry which is preliminary data.</text>
</comment>
<accession>A6DMG0</accession>
<evidence type="ECO:0000313" key="2">
    <source>
        <dbReference type="Proteomes" id="UP000004947"/>
    </source>
</evidence>
<name>A6DMG0_9BACT</name>
<dbReference type="EMBL" id="ABCK01000011">
    <property type="protein sequence ID" value="EDM27150.1"/>
    <property type="molecule type" value="Genomic_DNA"/>
</dbReference>
<keyword evidence="2" id="KW-1185">Reference proteome</keyword>
<protein>
    <submittedName>
        <fullName evidence="1">Uncharacterized protein</fullName>
    </submittedName>
</protein>
<dbReference type="AlphaFoldDB" id="A6DMG0"/>
<dbReference type="RefSeq" id="WP_007279058.1">
    <property type="nucleotide sequence ID" value="NZ_ABCK01000011.1"/>
</dbReference>